<evidence type="ECO:0000313" key="5">
    <source>
        <dbReference type="EMBL" id="PTL54258.1"/>
    </source>
</evidence>
<feature type="transmembrane region" description="Helical" evidence="3">
    <location>
        <begin position="135"/>
        <end position="155"/>
    </location>
</feature>
<dbReference type="AlphaFoldDB" id="A0A2T4UBI1"/>
<organism evidence="5 6">
    <name type="scientific">Paraconexibacter algicola</name>
    <dbReference type="NCBI Taxonomy" id="2133960"/>
    <lineage>
        <taxon>Bacteria</taxon>
        <taxon>Bacillati</taxon>
        <taxon>Actinomycetota</taxon>
        <taxon>Thermoleophilia</taxon>
        <taxon>Solirubrobacterales</taxon>
        <taxon>Paraconexibacteraceae</taxon>
        <taxon>Paraconexibacter</taxon>
    </lineage>
</organism>
<dbReference type="InterPro" id="IPR003018">
    <property type="entry name" value="GAF"/>
</dbReference>
<keyword evidence="3" id="KW-0472">Membrane</keyword>
<dbReference type="PROSITE" id="PS51746">
    <property type="entry name" value="PPM_2"/>
    <property type="match status" value="1"/>
</dbReference>
<dbReference type="PANTHER" id="PTHR43156">
    <property type="entry name" value="STAGE II SPORULATION PROTEIN E-RELATED"/>
    <property type="match status" value="1"/>
</dbReference>
<dbReference type="Gene3D" id="3.30.450.40">
    <property type="match status" value="1"/>
</dbReference>
<dbReference type="Gene3D" id="3.30.565.10">
    <property type="entry name" value="Histidine kinase-like ATPase, C-terminal domain"/>
    <property type="match status" value="1"/>
</dbReference>
<feature type="transmembrane region" description="Helical" evidence="3">
    <location>
        <begin position="110"/>
        <end position="128"/>
    </location>
</feature>
<dbReference type="CDD" id="cd16936">
    <property type="entry name" value="HATPase_RsbW-like"/>
    <property type="match status" value="1"/>
</dbReference>
<gene>
    <name evidence="5" type="ORF">C7Y72_21140</name>
</gene>
<dbReference type="InterPro" id="IPR001932">
    <property type="entry name" value="PPM-type_phosphatase-like_dom"/>
</dbReference>
<keyword evidence="3" id="KW-1133">Transmembrane helix</keyword>
<dbReference type="InterPro" id="IPR036457">
    <property type="entry name" value="PPM-type-like_dom_sf"/>
</dbReference>
<dbReference type="SUPFAM" id="SSF55874">
    <property type="entry name" value="ATPase domain of HSP90 chaperone/DNA topoisomerase II/histidine kinase"/>
    <property type="match status" value="1"/>
</dbReference>
<dbReference type="PANTHER" id="PTHR43156:SF2">
    <property type="entry name" value="STAGE II SPORULATION PROTEIN E"/>
    <property type="match status" value="1"/>
</dbReference>
<dbReference type="InterPro" id="IPR036890">
    <property type="entry name" value="HATPase_C_sf"/>
</dbReference>
<name>A0A2T4UBI1_9ACTN</name>
<dbReference type="Pfam" id="PF13581">
    <property type="entry name" value="HATPase_c_2"/>
    <property type="match status" value="1"/>
</dbReference>
<evidence type="ECO:0000259" key="4">
    <source>
        <dbReference type="PROSITE" id="PS51746"/>
    </source>
</evidence>
<feature type="compositionally biased region" description="Basic residues" evidence="2">
    <location>
        <begin position="60"/>
        <end position="72"/>
    </location>
</feature>
<dbReference type="SMART" id="SM00065">
    <property type="entry name" value="GAF"/>
    <property type="match status" value="1"/>
</dbReference>
<dbReference type="InterPro" id="IPR003594">
    <property type="entry name" value="HATPase_dom"/>
</dbReference>
<feature type="domain" description="PPM-type phosphatase" evidence="4">
    <location>
        <begin position="338"/>
        <end position="550"/>
    </location>
</feature>
<reference evidence="5 6" key="1">
    <citation type="submission" date="2018-03" db="EMBL/GenBank/DDBJ databases">
        <title>Aquarubrobacter algicola gen. nov., sp. nov., a novel actinobacterium isolated from shallow eutrophic lake during the end of cyanobacterial harmful algal blooms.</title>
        <authorList>
            <person name="Chun S.J."/>
        </authorList>
    </citation>
    <scope>NUCLEOTIDE SEQUENCE [LARGE SCALE GENOMIC DNA]</scope>
    <source>
        <strain evidence="5 6">Seoho-28</strain>
    </source>
</reference>
<accession>A0A2T4UBI1</accession>
<keyword evidence="6" id="KW-1185">Reference proteome</keyword>
<dbReference type="SUPFAM" id="SSF81606">
    <property type="entry name" value="PP2C-like"/>
    <property type="match status" value="1"/>
</dbReference>
<dbReference type="Proteomes" id="UP000240739">
    <property type="component" value="Unassembled WGS sequence"/>
</dbReference>
<dbReference type="GO" id="GO:0016791">
    <property type="term" value="F:phosphatase activity"/>
    <property type="evidence" value="ECO:0007669"/>
    <property type="project" value="TreeGrafter"/>
</dbReference>
<dbReference type="InterPro" id="IPR029016">
    <property type="entry name" value="GAF-like_dom_sf"/>
</dbReference>
<protein>
    <recommendedName>
        <fullName evidence="4">PPM-type phosphatase domain-containing protein</fullName>
    </recommendedName>
</protein>
<feature type="region of interest" description="Disordered" evidence="2">
    <location>
        <begin position="1"/>
        <end position="72"/>
    </location>
</feature>
<feature type="transmembrane region" description="Helical" evidence="3">
    <location>
        <begin position="82"/>
        <end position="104"/>
    </location>
</feature>
<comment type="caution">
    <text evidence="5">The sequence shown here is derived from an EMBL/GenBank/DDBJ whole genome shotgun (WGS) entry which is preliminary data.</text>
</comment>
<evidence type="ECO:0000256" key="2">
    <source>
        <dbReference type="SAM" id="MobiDB-lite"/>
    </source>
</evidence>
<dbReference type="SUPFAM" id="SSF55781">
    <property type="entry name" value="GAF domain-like"/>
    <property type="match status" value="1"/>
</dbReference>
<dbReference type="Pfam" id="PF07228">
    <property type="entry name" value="SpoIIE"/>
    <property type="match status" value="1"/>
</dbReference>
<dbReference type="Gene3D" id="3.60.40.10">
    <property type="entry name" value="PPM-type phosphatase domain"/>
    <property type="match status" value="1"/>
</dbReference>
<proteinExistence type="predicted"/>
<evidence type="ECO:0000256" key="3">
    <source>
        <dbReference type="SAM" id="Phobius"/>
    </source>
</evidence>
<keyword evidence="3" id="KW-0812">Transmembrane</keyword>
<dbReference type="SMART" id="SM00331">
    <property type="entry name" value="PP2C_SIG"/>
    <property type="match status" value="1"/>
</dbReference>
<dbReference type="EMBL" id="PYYB01000005">
    <property type="protein sequence ID" value="PTL54258.1"/>
    <property type="molecule type" value="Genomic_DNA"/>
</dbReference>
<evidence type="ECO:0000313" key="6">
    <source>
        <dbReference type="Proteomes" id="UP000240739"/>
    </source>
</evidence>
<sequence length="692" mass="71530">MGGVNRAGAPGATAGVHPPETASGDAGLVALASGKPRSDRPIRPRGRGAGGPRNGVRPDRRVRRRPAPSRVRRVGPRAMMGAVLRGPALRFTLLVLAQLLVFAADVVIDAPVVLTGVTSVPVLVMALLGGPRATFALGAIAVVLILLGGAVDGTFLEASNVVRAATVTAVCVLAGFASQARMRLEEDVARLALLAAVGDARPGDGPQSAAGVLLEALAPSYADLARVTLVETATTGTTRTVVERGRSPDDPGPTLVLPLSAAGRHVGTLELVRGGRRARFGRADQRFGRALAARAALVIENARLVGQLTAAEAEQRHVAQALQHSLRPPEVPDIPGAQVGAYYRAVGAATQVGGDFYDAYPLQDGWLLVIGDVTGKGAAAASVTALARGALEAAATQTGSALQAVARLDALLGRREELSLCSVALVHLRLCDARRRAEVLLAGHPPVLLVRDGAVRPVGHPGSLPGAFPDPRWRVEEVGLREGDALVLRTDGVTDAVGADGRLGEERLHAALEGLRPASADAVLDRVRAAIDGHTVGTQRDDTAVVAVVVGPGPAATPPRPRPLGPDDLQLVLDGTPSSVAAARRAVEAHLGPRLTDAELADVRLLVSELASNAVRHGGRGPTELTLGCDTRAVRAIVVDPGSGFLPPDRDLDAPVEEPTEGGYGLALVARLASRWGVDRDGGTRVWFELDR</sequence>
<dbReference type="InterPro" id="IPR052016">
    <property type="entry name" value="Bact_Sigma-Reg"/>
</dbReference>
<keyword evidence="1" id="KW-0378">Hydrolase</keyword>
<evidence type="ECO:0000256" key="1">
    <source>
        <dbReference type="ARBA" id="ARBA00022801"/>
    </source>
</evidence>